<accession>D8K8W3</accession>
<dbReference type="OrthoDB" id="5772845at2"/>
<dbReference type="KEGG" id="nwa:Nwat_0202"/>
<name>D8K8W3_NITWC</name>
<evidence type="ECO:0000313" key="3">
    <source>
        <dbReference type="Proteomes" id="UP000000393"/>
    </source>
</evidence>
<keyword evidence="1" id="KW-0812">Transmembrane</keyword>
<dbReference type="RefSeq" id="WP_013219285.1">
    <property type="nucleotide sequence ID" value="NC_014315.1"/>
</dbReference>
<keyword evidence="1" id="KW-1133">Transmembrane helix</keyword>
<dbReference type="AlphaFoldDB" id="D8K8W3"/>
<evidence type="ECO:0000256" key="1">
    <source>
        <dbReference type="SAM" id="Phobius"/>
    </source>
</evidence>
<dbReference type="Proteomes" id="UP000000393">
    <property type="component" value="Chromosome"/>
</dbReference>
<gene>
    <name evidence="2" type="ordered locus">Nwat_0202</name>
</gene>
<sequence>MSIVGILIWTLAMVGAVVYAQYRIPFHATNTTQSWVVRLMLVVVGVGVGFVSVSRYQGSASMPPVLAFLNGFGAAHVPAAFILWMKGRDSVP</sequence>
<evidence type="ECO:0008006" key="4">
    <source>
        <dbReference type="Google" id="ProtNLM"/>
    </source>
</evidence>
<dbReference type="EMBL" id="CP002086">
    <property type="protein sequence ID" value="ADJ27173.1"/>
    <property type="molecule type" value="Genomic_DNA"/>
</dbReference>
<keyword evidence="3" id="KW-1185">Reference proteome</keyword>
<keyword evidence="1" id="KW-0472">Membrane</keyword>
<protein>
    <recommendedName>
        <fullName evidence="4">Transmembrane protein</fullName>
    </recommendedName>
</protein>
<organism evidence="2 3">
    <name type="scientific">Nitrosococcus watsoni (strain C-113)</name>
    <dbReference type="NCBI Taxonomy" id="105559"/>
    <lineage>
        <taxon>Bacteria</taxon>
        <taxon>Pseudomonadati</taxon>
        <taxon>Pseudomonadota</taxon>
        <taxon>Gammaproteobacteria</taxon>
        <taxon>Chromatiales</taxon>
        <taxon>Chromatiaceae</taxon>
        <taxon>Nitrosococcus</taxon>
    </lineage>
</organism>
<dbReference type="HOGENOM" id="CLU_2340602_0_0_6"/>
<feature type="transmembrane region" description="Helical" evidence="1">
    <location>
        <begin position="36"/>
        <end position="53"/>
    </location>
</feature>
<proteinExistence type="predicted"/>
<reference evidence="2 3" key="1">
    <citation type="submission" date="2010-06" db="EMBL/GenBank/DDBJ databases">
        <title>Complete sequence of chromosome of Nitrosococcus watsoni C-113.</title>
        <authorList>
            <consortium name="US DOE Joint Genome Institute"/>
            <person name="Lucas S."/>
            <person name="Copeland A."/>
            <person name="Lapidus A."/>
            <person name="Cheng J.-F."/>
            <person name="Bruce D."/>
            <person name="Goodwin L."/>
            <person name="Pitluck S."/>
            <person name="Malfatti S.A."/>
            <person name="Chain P.S.G."/>
            <person name="Land M."/>
            <person name="Hauser L."/>
            <person name="Kyrpides N."/>
            <person name="Ivanova N."/>
            <person name="Cambell M.A."/>
            <person name="Heidelberg J.F."/>
            <person name="Klotz M.G."/>
            <person name="Woyke T."/>
        </authorList>
    </citation>
    <scope>NUCLEOTIDE SEQUENCE [LARGE SCALE GENOMIC DNA]</scope>
    <source>
        <strain evidence="2 3">C-113</strain>
    </source>
</reference>
<feature type="transmembrane region" description="Helical" evidence="1">
    <location>
        <begin position="65"/>
        <end position="85"/>
    </location>
</feature>
<evidence type="ECO:0000313" key="2">
    <source>
        <dbReference type="EMBL" id="ADJ27173.1"/>
    </source>
</evidence>